<name>A0AAD4QFJ6_9AGAM</name>
<feature type="transmembrane region" description="Helical" evidence="2">
    <location>
        <begin position="47"/>
        <end position="73"/>
    </location>
</feature>
<protein>
    <submittedName>
        <fullName evidence="3">Uncharacterized protein</fullName>
    </submittedName>
</protein>
<organism evidence="3 4">
    <name type="scientific">Lactarius akahatsu</name>
    <dbReference type="NCBI Taxonomy" id="416441"/>
    <lineage>
        <taxon>Eukaryota</taxon>
        <taxon>Fungi</taxon>
        <taxon>Dikarya</taxon>
        <taxon>Basidiomycota</taxon>
        <taxon>Agaricomycotina</taxon>
        <taxon>Agaricomycetes</taxon>
        <taxon>Russulales</taxon>
        <taxon>Russulaceae</taxon>
        <taxon>Lactarius</taxon>
    </lineage>
</organism>
<dbReference type="PANTHER" id="PTHR39605:SF1">
    <property type="entry name" value="MAJOR FACILITATOR SUPERFAMILY (MFS) PROFILE DOMAIN-CONTAINING PROTEIN"/>
    <property type="match status" value="1"/>
</dbReference>
<reference evidence="3" key="1">
    <citation type="submission" date="2022-01" db="EMBL/GenBank/DDBJ databases">
        <title>Comparative genomics reveals a dynamic genome evolution in the ectomycorrhizal milk-cap (Lactarius) mushrooms.</title>
        <authorList>
            <consortium name="DOE Joint Genome Institute"/>
            <person name="Lebreton A."/>
            <person name="Tang N."/>
            <person name="Kuo A."/>
            <person name="LaButti K."/>
            <person name="Drula E."/>
            <person name="Barry K."/>
            <person name="Clum A."/>
            <person name="Lipzen A."/>
            <person name="Mousain D."/>
            <person name="Ng V."/>
            <person name="Wang R."/>
            <person name="Wang X."/>
            <person name="Dai Y."/>
            <person name="Henrissat B."/>
            <person name="Grigoriev I.V."/>
            <person name="Guerin-Laguette A."/>
            <person name="Yu F."/>
            <person name="Martin F.M."/>
        </authorList>
    </citation>
    <scope>NUCLEOTIDE SEQUENCE</scope>
    <source>
        <strain evidence="3">QP</strain>
    </source>
</reference>
<gene>
    <name evidence="3" type="ORF">EDB92DRAFT_21857</name>
</gene>
<dbReference type="Proteomes" id="UP001201163">
    <property type="component" value="Unassembled WGS sequence"/>
</dbReference>
<accession>A0AAD4QFJ6</accession>
<feature type="transmembrane region" description="Helical" evidence="2">
    <location>
        <begin position="155"/>
        <end position="174"/>
    </location>
</feature>
<evidence type="ECO:0000256" key="2">
    <source>
        <dbReference type="SAM" id="Phobius"/>
    </source>
</evidence>
<dbReference type="PANTHER" id="PTHR39605">
    <property type="entry name" value="MAJOR FACILITATOR SUPERFAMILY (MFS) PROFILE DOMAIN-CONTAINING PROTEIN"/>
    <property type="match status" value="1"/>
</dbReference>
<proteinExistence type="predicted"/>
<dbReference type="AlphaFoldDB" id="A0AAD4QFJ6"/>
<comment type="caution">
    <text evidence="3">The sequence shown here is derived from an EMBL/GenBank/DDBJ whole genome shotgun (WGS) entry which is preliminary data.</text>
</comment>
<keyword evidence="2" id="KW-0472">Membrane</keyword>
<dbReference type="EMBL" id="JAKELL010000001">
    <property type="protein sequence ID" value="KAH9001164.1"/>
    <property type="molecule type" value="Genomic_DNA"/>
</dbReference>
<evidence type="ECO:0000313" key="3">
    <source>
        <dbReference type="EMBL" id="KAH9001164.1"/>
    </source>
</evidence>
<evidence type="ECO:0000313" key="4">
    <source>
        <dbReference type="Proteomes" id="UP001201163"/>
    </source>
</evidence>
<feature type="compositionally biased region" description="Basic and acidic residues" evidence="1">
    <location>
        <begin position="1"/>
        <end position="12"/>
    </location>
</feature>
<evidence type="ECO:0000256" key="1">
    <source>
        <dbReference type="SAM" id="MobiDB-lite"/>
    </source>
</evidence>
<feature type="transmembrane region" description="Helical" evidence="2">
    <location>
        <begin position="85"/>
        <end position="103"/>
    </location>
</feature>
<feature type="region of interest" description="Disordered" evidence="1">
    <location>
        <begin position="1"/>
        <end position="40"/>
    </location>
</feature>
<keyword evidence="2" id="KW-0812">Transmembrane</keyword>
<keyword evidence="2" id="KW-1133">Transmembrane helix</keyword>
<sequence length="215" mass="23142">MSSEFELRDLSKKGQVGSQPMNAASDPSRPPTYPEETDPKESATISWTWATSIILLAWSSVLIFLPHLLLFAVGQSQHLTPLESFLALHFGLLLAFSAVGLVINIPSSSTGPGSTPALDNGSAAHPLIVPFTSFSLLSAFLSYNTTGAGNLPKFYSTFTGLVGIWGLWVITFAGPKIVSRKTGADKHTSAFIFGNKSSASEQKKFWKREQKGKGH</sequence>
<feature type="transmembrane region" description="Helical" evidence="2">
    <location>
        <begin position="123"/>
        <end position="143"/>
    </location>
</feature>
<keyword evidence="4" id="KW-1185">Reference proteome</keyword>